<dbReference type="EMBL" id="JADBEF010000001">
    <property type="protein sequence ID" value="MBE1559892.1"/>
    <property type="molecule type" value="Genomic_DNA"/>
</dbReference>
<dbReference type="PANTHER" id="PTHR30157:SF0">
    <property type="entry name" value="NADPH-DEPENDENT FERRIC-CHELATE REDUCTASE"/>
    <property type="match status" value="1"/>
</dbReference>
<name>A0ABR9KD01_9ACTN</name>
<dbReference type="PROSITE" id="PS51384">
    <property type="entry name" value="FAD_FR"/>
    <property type="match status" value="1"/>
</dbReference>
<evidence type="ECO:0000313" key="3">
    <source>
        <dbReference type="Proteomes" id="UP000661607"/>
    </source>
</evidence>
<accession>A0ABR9KD01</accession>
<dbReference type="RefSeq" id="WP_192775081.1">
    <property type="nucleotide sequence ID" value="NZ_BAAASY010000027.1"/>
</dbReference>
<dbReference type="Pfam" id="PF04954">
    <property type="entry name" value="SIP"/>
    <property type="match status" value="1"/>
</dbReference>
<dbReference type="InterPro" id="IPR017938">
    <property type="entry name" value="Riboflavin_synthase-like_b-brl"/>
</dbReference>
<proteinExistence type="predicted"/>
<keyword evidence="3" id="KW-1185">Reference proteome</keyword>
<dbReference type="InterPro" id="IPR039261">
    <property type="entry name" value="FNR_nucleotide-bd"/>
</dbReference>
<dbReference type="InterPro" id="IPR017927">
    <property type="entry name" value="FAD-bd_FR_type"/>
</dbReference>
<dbReference type="CDD" id="cd06193">
    <property type="entry name" value="siderophore_interacting"/>
    <property type="match status" value="1"/>
</dbReference>
<dbReference type="Gene3D" id="2.40.30.10">
    <property type="entry name" value="Translation factors"/>
    <property type="match status" value="1"/>
</dbReference>
<dbReference type="InterPro" id="IPR013113">
    <property type="entry name" value="SIP_FAD-bd"/>
</dbReference>
<dbReference type="Gene3D" id="3.40.50.80">
    <property type="entry name" value="Nucleotide-binding domain of ferredoxin-NADP reductase (FNR) module"/>
    <property type="match status" value="1"/>
</dbReference>
<sequence length="280" mass="30995">MSLPVSLIRVLRVVPLTPHMVRITFTSGGLEPFFRDEPDLQVKLYFPRPGHDVVLPEAGDDLMAWYQAFNAIPENERPWMRSFTLRSHGEGVIDIDFVLHGDTGPATRWAQRARPGDTLGIFGPSPYFARQPPLDESITAADWLLIAGDESALPAIGTLLDWLPEGHRAVAYIEVADAAEEQPCPSAGAAAVHWLHRGQEPVGEALLRAVRQADLPEGRVFAWIAGESGTVRALRRHLVDDRGIDKRAIDFAGYWRLKLTQDDAPTAEDLAEADERLRTG</sequence>
<reference evidence="2 3" key="1">
    <citation type="submission" date="2020-10" db="EMBL/GenBank/DDBJ databases">
        <title>Sequencing the genomes of 1000 actinobacteria strains.</title>
        <authorList>
            <person name="Klenk H.-P."/>
        </authorList>
    </citation>
    <scope>NUCLEOTIDE SEQUENCE [LARGE SCALE GENOMIC DNA]</scope>
    <source>
        <strain evidence="2 3">DSM 43748</strain>
    </source>
</reference>
<dbReference type="SUPFAM" id="SSF63380">
    <property type="entry name" value="Riboflavin synthase domain-like"/>
    <property type="match status" value="1"/>
</dbReference>
<dbReference type="Pfam" id="PF08021">
    <property type="entry name" value="FAD_binding_9"/>
    <property type="match status" value="1"/>
</dbReference>
<dbReference type="PANTHER" id="PTHR30157">
    <property type="entry name" value="FERRIC REDUCTASE, NADPH-DEPENDENT"/>
    <property type="match status" value="1"/>
</dbReference>
<comment type="caution">
    <text evidence="2">The sequence shown here is derived from an EMBL/GenBank/DDBJ whole genome shotgun (WGS) entry which is preliminary data.</text>
</comment>
<feature type="domain" description="FAD-binding FR-type" evidence="1">
    <location>
        <begin position="3"/>
        <end position="131"/>
    </location>
</feature>
<evidence type="ECO:0000259" key="1">
    <source>
        <dbReference type="PROSITE" id="PS51384"/>
    </source>
</evidence>
<protein>
    <submittedName>
        <fullName evidence="2">NADPH-dependent ferric siderophore reductase</fullName>
    </submittedName>
</protein>
<dbReference type="InterPro" id="IPR039374">
    <property type="entry name" value="SIP_fam"/>
</dbReference>
<gene>
    <name evidence="2" type="ORF">H4W81_002671</name>
</gene>
<dbReference type="InterPro" id="IPR007037">
    <property type="entry name" value="SIP_rossman_dom"/>
</dbReference>
<organism evidence="2 3">
    <name type="scientific">Nonomuraea africana</name>
    <dbReference type="NCBI Taxonomy" id="46171"/>
    <lineage>
        <taxon>Bacteria</taxon>
        <taxon>Bacillati</taxon>
        <taxon>Actinomycetota</taxon>
        <taxon>Actinomycetes</taxon>
        <taxon>Streptosporangiales</taxon>
        <taxon>Streptosporangiaceae</taxon>
        <taxon>Nonomuraea</taxon>
    </lineage>
</organism>
<dbReference type="Proteomes" id="UP000661607">
    <property type="component" value="Unassembled WGS sequence"/>
</dbReference>
<evidence type="ECO:0000313" key="2">
    <source>
        <dbReference type="EMBL" id="MBE1559892.1"/>
    </source>
</evidence>